<dbReference type="InterPro" id="IPR050597">
    <property type="entry name" value="Cytochrome_c_Oxidase_Subunit"/>
</dbReference>
<dbReference type="PROSITE" id="PS51007">
    <property type="entry name" value="CYTC"/>
    <property type="match status" value="1"/>
</dbReference>
<dbReference type="InterPro" id="IPR036909">
    <property type="entry name" value="Cyt_c-like_dom_sf"/>
</dbReference>
<gene>
    <name evidence="8" type="ORF">GXW76_20180</name>
</gene>
<dbReference type="GO" id="GO:0020037">
    <property type="term" value="F:heme binding"/>
    <property type="evidence" value="ECO:0007669"/>
    <property type="project" value="InterPro"/>
</dbReference>
<dbReference type="Proteomes" id="UP001138751">
    <property type="component" value="Unassembled WGS sequence"/>
</dbReference>
<evidence type="ECO:0000256" key="1">
    <source>
        <dbReference type="ARBA" id="ARBA00022448"/>
    </source>
</evidence>
<keyword evidence="9" id="KW-1185">Reference proteome</keyword>
<dbReference type="RefSeq" id="WP_211863903.1">
    <property type="nucleotide sequence ID" value="NZ_JAAEDM010000074.1"/>
</dbReference>
<evidence type="ECO:0000256" key="4">
    <source>
        <dbReference type="ARBA" id="ARBA00022982"/>
    </source>
</evidence>
<evidence type="ECO:0000313" key="9">
    <source>
        <dbReference type="Proteomes" id="UP001138751"/>
    </source>
</evidence>
<dbReference type="SUPFAM" id="SSF46626">
    <property type="entry name" value="Cytochrome c"/>
    <property type="match status" value="1"/>
</dbReference>
<organism evidence="8 9">
    <name type="scientific">Neoroseomonas soli</name>
    <dbReference type="NCBI Taxonomy" id="1081025"/>
    <lineage>
        <taxon>Bacteria</taxon>
        <taxon>Pseudomonadati</taxon>
        <taxon>Pseudomonadota</taxon>
        <taxon>Alphaproteobacteria</taxon>
        <taxon>Acetobacterales</taxon>
        <taxon>Acetobacteraceae</taxon>
        <taxon>Neoroseomonas</taxon>
    </lineage>
</organism>
<dbReference type="Gene3D" id="1.10.760.10">
    <property type="entry name" value="Cytochrome c-like domain"/>
    <property type="match status" value="1"/>
</dbReference>
<proteinExistence type="predicted"/>
<keyword evidence="1" id="KW-0813">Transport</keyword>
<keyword evidence="3 6" id="KW-0479">Metal-binding</keyword>
<sequence length="117" mass="12288">MARCHPGAGIWGFAAVLVVLLCGPRDLRAQGSVEGPSVPVAAGPCFSCHGPFGRPETIDYPIIGGQSAAYLASALRAYRAGQRSGELAELMAPFAQPLDDRAIEDLAAFFSSLRSLR</sequence>
<reference evidence="8" key="2">
    <citation type="journal article" date="2021" name="Syst. Appl. Microbiol.">
        <title>Roseomonas hellenica sp. nov., isolated from roots of wild-growing Alkanna tinctoria.</title>
        <authorList>
            <person name="Rat A."/>
            <person name="Naranjo H.D."/>
            <person name="Lebbe L."/>
            <person name="Cnockaert M."/>
            <person name="Krigas N."/>
            <person name="Grigoriadou K."/>
            <person name="Maloupa E."/>
            <person name="Willems A."/>
        </authorList>
    </citation>
    <scope>NUCLEOTIDE SEQUENCE</scope>
    <source>
        <strain evidence="8">LMG 31231</strain>
    </source>
</reference>
<keyword evidence="4" id="KW-0249">Electron transport</keyword>
<evidence type="ECO:0000313" key="8">
    <source>
        <dbReference type="EMBL" id="MBR0673500.1"/>
    </source>
</evidence>
<dbReference type="PANTHER" id="PTHR33751:SF9">
    <property type="entry name" value="CYTOCHROME C4"/>
    <property type="match status" value="1"/>
</dbReference>
<keyword evidence="2 6" id="KW-0349">Heme</keyword>
<evidence type="ECO:0000256" key="6">
    <source>
        <dbReference type="PROSITE-ProRule" id="PRU00433"/>
    </source>
</evidence>
<evidence type="ECO:0000256" key="2">
    <source>
        <dbReference type="ARBA" id="ARBA00022617"/>
    </source>
</evidence>
<protein>
    <submittedName>
        <fullName evidence="8">C-type cytochrome</fullName>
    </submittedName>
</protein>
<name>A0A9X9X271_9PROT</name>
<dbReference type="GO" id="GO:0046872">
    <property type="term" value="F:metal ion binding"/>
    <property type="evidence" value="ECO:0007669"/>
    <property type="project" value="UniProtKB-KW"/>
</dbReference>
<accession>A0A9X9X271</accession>
<dbReference type="AlphaFoldDB" id="A0A9X9X271"/>
<dbReference type="GO" id="GO:0009055">
    <property type="term" value="F:electron transfer activity"/>
    <property type="evidence" value="ECO:0007669"/>
    <property type="project" value="InterPro"/>
</dbReference>
<evidence type="ECO:0000259" key="7">
    <source>
        <dbReference type="PROSITE" id="PS51007"/>
    </source>
</evidence>
<dbReference type="EMBL" id="JAAEDM010000074">
    <property type="protein sequence ID" value="MBR0673500.1"/>
    <property type="molecule type" value="Genomic_DNA"/>
</dbReference>
<keyword evidence="5 6" id="KW-0408">Iron</keyword>
<comment type="caution">
    <text evidence="8">The sequence shown here is derived from an EMBL/GenBank/DDBJ whole genome shotgun (WGS) entry which is preliminary data.</text>
</comment>
<feature type="domain" description="Cytochrome c" evidence="7">
    <location>
        <begin position="30"/>
        <end position="114"/>
    </location>
</feature>
<dbReference type="PANTHER" id="PTHR33751">
    <property type="entry name" value="CBB3-TYPE CYTOCHROME C OXIDASE SUBUNIT FIXP"/>
    <property type="match status" value="1"/>
</dbReference>
<evidence type="ECO:0000256" key="5">
    <source>
        <dbReference type="ARBA" id="ARBA00023004"/>
    </source>
</evidence>
<evidence type="ECO:0000256" key="3">
    <source>
        <dbReference type="ARBA" id="ARBA00022723"/>
    </source>
</evidence>
<reference evidence="8" key="1">
    <citation type="submission" date="2020-01" db="EMBL/GenBank/DDBJ databases">
        <authorList>
            <person name="Rat A."/>
        </authorList>
    </citation>
    <scope>NUCLEOTIDE SEQUENCE</scope>
    <source>
        <strain evidence="8">LMG 31231</strain>
    </source>
</reference>
<dbReference type="InterPro" id="IPR009056">
    <property type="entry name" value="Cyt_c-like_dom"/>
</dbReference>
<dbReference type="Pfam" id="PF00034">
    <property type="entry name" value="Cytochrom_C"/>
    <property type="match status" value="1"/>
</dbReference>